<feature type="domain" description="Sucrose synthase first GT-B" evidence="8">
    <location>
        <begin position="384"/>
        <end position="507"/>
    </location>
</feature>
<protein>
    <recommendedName>
        <fullName evidence="3">sucrose synthase</fullName>
        <ecNumber evidence="3">2.4.1.13</ecNumber>
    </recommendedName>
</protein>
<dbReference type="Pfam" id="PF24862">
    <property type="entry name" value="SUS_EPBD"/>
    <property type="match status" value="1"/>
</dbReference>
<evidence type="ECO:0000313" key="12">
    <source>
        <dbReference type="Proteomes" id="UP001153076"/>
    </source>
</evidence>
<evidence type="ECO:0000256" key="4">
    <source>
        <dbReference type="ARBA" id="ARBA00022676"/>
    </source>
</evidence>
<dbReference type="InterPro" id="IPR056735">
    <property type="entry name" value="SUS_N"/>
</dbReference>
<evidence type="ECO:0000256" key="1">
    <source>
        <dbReference type="ARBA" id="ARBA00002595"/>
    </source>
</evidence>
<comment type="caution">
    <text evidence="11">The sequence shown here is derived from an EMBL/GenBank/DDBJ whole genome shotgun (WGS) entry which is preliminary data.</text>
</comment>
<dbReference type="InterPro" id="IPR012820">
    <property type="entry name" value="Sucrose_synthase_pln/cyn"/>
</dbReference>
<evidence type="ECO:0000256" key="3">
    <source>
        <dbReference type="ARBA" id="ARBA00012540"/>
    </source>
</evidence>
<organism evidence="11 12">
    <name type="scientific">Carnegiea gigantea</name>
    <dbReference type="NCBI Taxonomy" id="171969"/>
    <lineage>
        <taxon>Eukaryota</taxon>
        <taxon>Viridiplantae</taxon>
        <taxon>Streptophyta</taxon>
        <taxon>Embryophyta</taxon>
        <taxon>Tracheophyta</taxon>
        <taxon>Spermatophyta</taxon>
        <taxon>Magnoliopsida</taxon>
        <taxon>eudicotyledons</taxon>
        <taxon>Gunneridae</taxon>
        <taxon>Pentapetalae</taxon>
        <taxon>Caryophyllales</taxon>
        <taxon>Cactineae</taxon>
        <taxon>Cactaceae</taxon>
        <taxon>Cactoideae</taxon>
        <taxon>Echinocereeae</taxon>
        <taxon>Carnegiea</taxon>
    </lineage>
</organism>
<accession>A0A9Q1L159</accession>
<dbReference type="EC" id="2.4.1.13" evidence="3"/>
<dbReference type="Pfam" id="PF00534">
    <property type="entry name" value="Glycos_transf_1"/>
    <property type="match status" value="1"/>
</dbReference>
<dbReference type="GO" id="GO:0016157">
    <property type="term" value="F:sucrose synthase activity"/>
    <property type="evidence" value="ECO:0007669"/>
    <property type="project" value="UniProtKB-EC"/>
</dbReference>
<feature type="domain" description="Sucrose synthase EPBD" evidence="10">
    <location>
        <begin position="148"/>
        <end position="235"/>
    </location>
</feature>
<evidence type="ECO:0000256" key="5">
    <source>
        <dbReference type="ARBA" id="ARBA00022679"/>
    </source>
</evidence>
<dbReference type="Pfam" id="PF00862">
    <property type="entry name" value="GT-B_Sucrose_synth"/>
    <property type="match status" value="1"/>
</dbReference>
<keyword evidence="12" id="KW-1185">Reference proteome</keyword>
<dbReference type="Gene3D" id="3.40.50.2000">
    <property type="entry name" value="Glycogen Phosphorylase B"/>
    <property type="match status" value="3"/>
</dbReference>
<dbReference type="PANTHER" id="PTHR45839:SF7">
    <property type="entry name" value="SUCROSE SYNTHASE 1"/>
    <property type="match status" value="1"/>
</dbReference>
<dbReference type="AlphaFoldDB" id="A0A9Q1L159"/>
<dbReference type="OrthoDB" id="937291at2759"/>
<evidence type="ECO:0000256" key="6">
    <source>
        <dbReference type="ARBA" id="ARBA00049030"/>
    </source>
</evidence>
<dbReference type="Gene3D" id="3.10.450.330">
    <property type="match status" value="1"/>
</dbReference>
<gene>
    <name evidence="11" type="ORF">Cgig2_004940</name>
</gene>
<comment type="catalytic activity">
    <reaction evidence="6">
        <text>an NDP-alpha-D-glucose + D-fructose = a ribonucleoside 5'-diphosphate + sucrose + H(+)</text>
        <dbReference type="Rhea" id="RHEA:16241"/>
        <dbReference type="ChEBI" id="CHEBI:15378"/>
        <dbReference type="ChEBI" id="CHEBI:17992"/>
        <dbReference type="ChEBI" id="CHEBI:37721"/>
        <dbReference type="ChEBI" id="CHEBI:57930"/>
        <dbReference type="ChEBI" id="CHEBI:76533"/>
        <dbReference type="EC" id="2.4.1.13"/>
    </reaction>
</comment>
<evidence type="ECO:0000259" key="8">
    <source>
        <dbReference type="Pfam" id="PF00862"/>
    </source>
</evidence>
<comment type="similarity">
    <text evidence="2">Belongs to the glycosyltransferase 1 family. Plant sucrose synthase subfamily.</text>
</comment>
<reference evidence="11" key="1">
    <citation type="submission" date="2022-04" db="EMBL/GenBank/DDBJ databases">
        <title>Carnegiea gigantea Genome sequencing and assembly v2.</title>
        <authorList>
            <person name="Copetti D."/>
            <person name="Sanderson M.J."/>
            <person name="Burquez A."/>
            <person name="Wojciechowski M.F."/>
        </authorList>
    </citation>
    <scope>NUCLEOTIDE SEQUENCE</scope>
    <source>
        <strain evidence="11">SGP5-SGP5p</strain>
        <tissue evidence="11">Aerial part</tissue>
    </source>
</reference>
<sequence length="766" mass="87737">MAAELSKCLNETLTTHHNDISMFFSRLGSHGKAILQRHQLLAEFESATKAGAQRLAEGVFGEVIRSTQEAIIVLPWLALAMRPRPEVWEYIHFDMKNPDLTELTVSEFLHLKEMVVEKSMNGKLVLQLDFKPSTGSSNLPSLSESIGNGVEFLNRYLSSKMFQDRESMVPLLEFLRAHHYKGKSLMLNERIQNLRALDSALRKAQEYLITLVPTIPCSEFEQKLQQMGLERGWGDNAERFLAMINLLLDLLDAPAPCTLKKFLGRIPLVFNVVILSPHGYFAQENVLGFPDTGGQVVYILDQVRTLEAEMLQRIKEQGLDIIPRILIVTRLLPDAVGTTCGQRLERVVGTMHSDIIRVPFRTEKGIVRRWLSRFEVWPYLETFTECTIAHALEKTKYPNSDVYWKKFEDKYHFSCQFTADLIAMNHTDFIITSTFQEIAGNKDRVGQYESHMGFTLPDLYRVVNGIDVFDLKFNIVSPGADMTIYFPYTEKERRLTHLHHGIEELLFSPVENEEHMCVIKDQSKPIIFSMARLDRVKNISGLVEWYGRNKRIQELVNLVVVAGDRRKESEDNEECEELKKMYELIEKYKFSGNLRWISAQMDRVRNGELYRYIADTKGAFVQPAFYEAFGLTVVESMACGLPTFATCNGGPAEIIVHGKSGEIKQLSYSLTSLRSPRLILVTGRISLKGGLERIEEKYTWKIYSEKLLTLAGVYGFWKYTSKPDRREANRCLEMLLAFGFNKWAVEQSHHRVSGTFVGRLTSTTEV</sequence>
<dbReference type="InterPro" id="IPR000368">
    <property type="entry name" value="Sucrose_synth_GT-B1"/>
</dbReference>
<evidence type="ECO:0000259" key="7">
    <source>
        <dbReference type="Pfam" id="PF00534"/>
    </source>
</evidence>
<feature type="domain" description="Sucrose synthase N-terminal" evidence="9">
    <location>
        <begin position="4"/>
        <end position="113"/>
    </location>
</feature>
<dbReference type="Proteomes" id="UP001153076">
    <property type="component" value="Unassembled WGS sequence"/>
</dbReference>
<dbReference type="Pfam" id="PF24861">
    <property type="entry name" value="SUS_N"/>
    <property type="match status" value="1"/>
</dbReference>
<keyword evidence="5" id="KW-0808">Transferase</keyword>
<dbReference type="FunFam" id="1.20.120.1230:FF:000001">
    <property type="entry name" value="Sucrose synthase"/>
    <property type="match status" value="1"/>
</dbReference>
<evidence type="ECO:0000256" key="2">
    <source>
        <dbReference type="ARBA" id="ARBA00005894"/>
    </source>
</evidence>
<proteinExistence type="inferred from homology"/>
<evidence type="ECO:0000313" key="11">
    <source>
        <dbReference type="EMBL" id="KAJ8452604.1"/>
    </source>
</evidence>
<dbReference type="GO" id="GO:0005985">
    <property type="term" value="P:sucrose metabolic process"/>
    <property type="evidence" value="ECO:0007669"/>
    <property type="project" value="InterPro"/>
</dbReference>
<dbReference type="InterPro" id="IPR056736">
    <property type="entry name" value="SUS_EPBD"/>
</dbReference>
<evidence type="ECO:0000259" key="9">
    <source>
        <dbReference type="Pfam" id="PF24861"/>
    </source>
</evidence>
<comment type="function">
    <text evidence="1">Sucrose-cleaving enzyme that provides UDP-glucose and fructose for various metabolic pathways.</text>
</comment>
<feature type="domain" description="Glycosyl transferase family 1" evidence="7">
    <location>
        <begin position="520"/>
        <end position="663"/>
    </location>
</feature>
<name>A0A9Q1L159_9CARY</name>
<dbReference type="SUPFAM" id="SSF53756">
    <property type="entry name" value="UDP-Glycosyltransferase/glycogen phosphorylase"/>
    <property type="match status" value="1"/>
</dbReference>
<dbReference type="PANTHER" id="PTHR45839">
    <property type="match status" value="1"/>
</dbReference>
<keyword evidence="4" id="KW-0328">Glycosyltransferase</keyword>
<dbReference type="EMBL" id="JAKOGI010000003">
    <property type="protein sequence ID" value="KAJ8452604.1"/>
    <property type="molecule type" value="Genomic_DNA"/>
</dbReference>
<dbReference type="InterPro" id="IPR001296">
    <property type="entry name" value="Glyco_trans_1"/>
</dbReference>
<evidence type="ECO:0000259" key="10">
    <source>
        <dbReference type="Pfam" id="PF24862"/>
    </source>
</evidence>
<dbReference type="Gene3D" id="1.20.120.1230">
    <property type="match status" value="1"/>
</dbReference>